<name>A0ABV9I954_9DEIO</name>
<keyword evidence="1" id="KW-0808">Transferase</keyword>
<dbReference type="PANTHER" id="PTHR31480">
    <property type="entry name" value="BIFUNCTIONAL LYCOPENE CYCLASE/PHYTOENE SYNTHASE"/>
    <property type="match status" value="1"/>
</dbReference>
<dbReference type="InterPro" id="IPR019845">
    <property type="entry name" value="Squalene/phytoene_synthase_CS"/>
</dbReference>
<dbReference type="SFLD" id="SFLDG01018">
    <property type="entry name" value="Squalene/Phytoene_Synthase_Lik"/>
    <property type="match status" value="1"/>
</dbReference>
<dbReference type="Proteomes" id="UP001595952">
    <property type="component" value="Unassembled WGS sequence"/>
</dbReference>
<reference evidence="3" key="1">
    <citation type="journal article" date="2019" name="Int. J. Syst. Evol. Microbiol.">
        <title>The Global Catalogue of Microorganisms (GCM) 10K type strain sequencing project: providing services to taxonomists for standard genome sequencing and annotation.</title>
        <authorList>
            <consortium name="The Broad Institute Genomics Platform"/>
            <consortium name="The Broad Institute Genome Sequencing Center for Infectious Disease"/>
            <person name="Wu L."/>
            <person name="Ma J."/>
        </authorList>
    </citation>
    <scope>NUCLEOTIDE SEQUENCE [LARGE SCALE GENOMIC DNA]</scope>
    <source>
        <strain evidence="3">CCUG 55995</strain>
    </source>
</reference>
<dbReference type="RefSeq" id="WP_380061452.1">
    <property type="nucleotide sequence ID" value="NZ_JBHSEI010000005.1"/>
</dbReference>
<dbReference type="InterPro" id="IPR008949">
    <property type="entry name" value="Isoprenoid_synthase_dom_sf"/>
</dbReference>
<comment type="caution">
    <text evidence="2">The sequence shown here is derived from an EMBL/GenBank/DDBJ whole genome shotgun (WGS) entry which is preliminary data.</text>
</comment>
<proteinExistence type="predicted"/>
<gene>
    <name evidence="2" type="ORF">ACFO0D_08820</name>
</gene>
<dbReference type="InterPro" id="IPR002060">
    <property type="entry name" value="Squ/phyt_synthse"/>
</dbReference>
<dbReference type="Gene3D" id="1.10.600.10">
    <property type="entry name" value="Farnesyl Diphosphate Synthase"/>
    <property type="match status" value="1"/>
</dbReference>
<keyword evidence="3" id="KW-1185">Reference proteome</keyword>
<dbReference type="SFLD" id="SFLDG01212">
    <property type="entry name" value="Phytoene_synthase_like"/>
    <property type="match status" value="1"/>
</dbReference>
<dbReference type="SUPFAM" id="SSF48576">
    <property type="entry name" value="Terpenoid synthases"/>
    <property type="match status" value="1"/>
</dbReference>
<dbReference type="EMBL" id="JBHSEI010000005">
    <property type="protein sequence ID" value="MFC4638448.1"/>
    <property type="molecule type" value="Genomic_DNA"/>
</dbReference>
<dbReference type="CDD" id="cd00683">
    <property type="entry name" value="Trans_IPPS_HH"/>
    <property type="match status" value="1"/>
</dbReference>
<dbReference type="SFLD" id="SFLDS00005">
    <property type="entry name" value="Isoprenoid_Synthase_Type_I"/>
    <property type="match status" value="1"/>
</dbReference>
<evidence type="ECO:0000313" key="2">
    <source>
        <dbReference type="EMBL" id="MFC4638448.1"/>
    </source>
</evidence>
<protein>
    <submittedName>
        <fullName evidence="2">Phytoene/squalene synthase family protein</fullName>
    </submittedName>
</protein>
<evidence type="ECO:0000313" key="3">
    <source>
        <dbReference type="Proteomes" id="UP001595952"/>
    </source>
</evidence>
<dbReference type="PROSITE" id="PS01045">
    <property type="entry name" value="SQUALEN_PHYTOEN_SYN_2"/>
    <property type="match status" value="1"/>
</dbReference>
<accession>A0ABV9I954</accession>
<dbReference type="Pfam" id="PF00494">
    <property type="entry name" value="SQS_PSY"/>
    <property type="match status" value="1"/>
</dbReference>
<sequence>MPDVNLPASPPHGALKWCQAVTRAHSQTFYLGSLLYPRRQRAAVWAVYAACRVGDDIVDEESGAGLDAQGELNRWWVQVQAAFAGDPGQSDMQAALAWAAGEFPIPLDAFRELYEGFCMDLHGHRYQRLSDLTLYCRRVAGVVGFMVAPIGGYSGGGVTLECALRLGQAMQLTNILRDVGEDLDRGRVYLPGELLRDHGVSHADLRAQRLTPAYQALMAHLCALAREWYAHGHQGIPALHGRARIGVATAARAYEGILDDLEAHEFDNFTRRAYVPGRQKLRLLWQQCLEHSAPPTRCPIDWAEQQLRRRATRG</sequence>
<evidence type="ECO:0000256" key="1">
    <source>
        <dbReference type="ARBA" id="ARBA00022679"/>
    </source>
</evidence>
<dbReference type="InterPro" id="IPR044843">
    <property type="entry name" value="Trans_IPPS_bact-type"/>
</dbReference>
<organism evidence="2 3">
    <name type="scientific">Deinococcus hohokamensis</name>
    <dbReference type="NCBI Taxonomy" id="309883"/>
    <lineage>
        <taxon>Bacteria</taxon>
        <taxon>Thermotogati</taxon>
        <taxon>Deinococcota</taxon>
        <taxon>Deinococci</taxon>
        <taxon>Deinococcales</taxon>
        <taxon>Deinococcaceae</taxon>
        <taxon>Deinococcus</taxon>
    </lineage>
</organism>
<dbReference type="InterPro" id="IPR033904">
    <property type="entry name" value="Trans_IPPS_HH"/>
</dbReference>